<dbReference type="PROSITE" id="PS51257">
    <property type="entry name" value="PROKAR_LIPOPROTEIN"/>
    <property type="match status" value="1"/>
</dbReference>
<feature type="chain" id="PRO_5046225347" description="Lipoprotein" evidence="2">
    <location>
        <begin position="21"/>
        <end position="317"/>
    </location>
</feature>
<accession>A0ABR6NBF7</accession>
<keyword evidence="2" id="KW-0732">Signal</keyword>
<evidence type="ECO:0000256" key="1">
    <source>
        <dbReference type="SAM" id="MobiDB-lite"/>
    </source>
</evidence>
<dbReference type="Proteomes" id="UP001138540">
    <property type="component" value="Unassembled WGS sequence"/>
</dbReference>
<name>A0ABR6NBF7_9SPHN</name>
<reference evidence="3 4" key="1">
    <citation type="submission" date="2020-08" db="EMBL/GenBank/DDBJ databases">
        <title>Exploring microbial biodiversity for novel pathways involved in the catabolism of aromatic compounds derived from lignin.</title>
        <authorList>
            <person name="Elkins J."/>
        </authorList>
    </citation>
    <scope>NUCLEOTIDE SEQUENCE [LARGE SCALE GENOMIC DNA]</scope>
    <source>
        <strain evidence="3 4">B1D3A</strain>
    </source>
</reference>
<proteinExistence type="predicted"/>
<evidence type="ECO:0000313" key="3">
    <source>
        <dbReference type="EMBL" id="MBB5984613.1"/>
    </source>
</evidence>
<gene>
    <name evidence="3" type="ORF">HNP60_000587</name>
</gene>
<feature type="compositionally biased region" description="Low complexity" evidence="1">
    <location>
        <begin position="47"/>
        <end position="57"/>
    </location>
</feature>
<dbReference type="EMBL" id="JACHKA010000001">
    <property type="protein sequence ID" value="MBB5984613.1"/>
    <property type="molecule type" value="Genomic_DNA"/>
</dbReference>
<feature type="region of interest" description="Disordered" evidence="1">
    <location>
        <begin position="24"/>
        <end position="92"/>
    </location>
</feature>
<protein>
    <recommendedName>
        <fullName evidence="5">Lipoprotein</fullName>
    </recommendedName>
</protein>
<feature type="signal peptide" evidence="2">
    <location>
        <begin position="1"/>
        <end position="20"/>
    </location>
</feature>
<keyword evidence="4" id="KW-1185">Reference proteome</keyword>
<dbReference type="RefSeq" id="WP_184149981.1">
    <property type="nucleotide sequence ID" value="NZ_JACHKA010000001.1"/>
</dbReference>
<evidence type="ECO:0000313" key="4">
    <source>
        <dbReference type="Proteomes" id="UP001138540"/>
    </source>
</evidence>
<sequence length="317" mass="33008">MPLKSFGLAPLMLATLLAGCGSPQQDPANDMAENGMTPNAANATDVAGPGAAGNSAGAAGGMLVPPAPGEEGGLPDDRTPLNESAARNPASVEASGATIELWGLAIGEGRYGDAYRLWSEDGRQSGMTEADFADSYRKYSEFHVLVGRPQTGGTVTARVPVQAYGRLRENGAPFNLIGTMTLVRNPDGQKGEPGERPWLIGDSDLRPRGTVRVVPAGADTTAARIPVAFQGRWAASREACGRAGDESRLAIAADRLSFHESSGMVRSAQALSPDSVRITADFTGEGEQWTRTLTLALGADGQSLDIADSRRVRCGNA</sequence>
<organism evidence="3 4">
    <name type="scientific">Sphingobium lignivorans</name>
    <dbReference type="NCBI Taxonomy" id="2735886"/>
    <lineage>
        <taxon>Bacteria</taxon>
        <taxon>Pseudomonadati</taxon>
        <taxon>Pseudomonadota</taxon>
        <taxon>Alphaproteobacteria</taxon>
        <taxon>Sphingomonadales</taxon>
        <taxon>Sphingomonadaceae</taxon>
        <taxon>Sphingobium</taxon>
    </lineage>
</organism>
<comment type="caution">
    <text evidence="3">The sequence shown here is derived from an EMBL/GenBank/DDBJ whole genome shotgun (WGS) entry which is preliminary data.</text>
</comment>
<evidence type="ECO:0008006" key="5">
    <source>
        <dbReference type="Google" id="ProtNLM"/>
    </source>
</evidence>
<evidence type="ECO:0000256" key="2">
    <source>
        <dbReference type="SAM" id="SignalP"/>
    </source>
</evidence>